<keyword evidence="5" id="KW-1185">Reference proteome</keyword>
<evidence type="ECO:0000256" key="1">
    <source>
        <dbReference type="ARBA" id="ARBA00023125"/>
    </source>
</evidence>
<dbReference type="Gene3D" id="2.40.50.140">
    <property type="entry name" value="Nucleic acid-binding proteins"/>
    <property type="match status" value="1"/>
</dbReference>
<dbReference type="GO" id="GO:0003697">
    <property type="term" value="F:single-stranded DNA binding"/>
    <property type="evidence" value="ECO:0007669"/>
    <property type="project" value="InterPro"/>
</dbReference>
<protein>
    <recommendedName>
        <fullName evidence="2">Single-stranded DNA-binding protein</fullName>
    </recommendedName>
</protein>
<feature type="compositionally biased region" description="Acidic residues" evidence="3">
    <location>
        <begin position="139"/>
        <end position="151"/>
    </location>
</feature>
<keyword evidence="1 2" id="KW-0238">DNA-binding</keyword>
<dbReference type="PIRSF" id="PIRSF002070">
    <property type="entry name" value="SSB"/>
    <property type="match status" value="1"/>
</dbReference>
<feature type="compositionally biased region" description="Basic and acidic residues" evidence="3">
    <location>
        <begin position="107"/>
        <end position="119"/>
    </location>
</feature>
<name>A0A2Z5IQN8_9BACT</name>
<organism evidence="4 5">
    <name type="scientific">[Mycoplasma] phocae</name>
    <dbReference type="NCBI Taxonomy" id="142651"/>
    <lineage>
        <taxon>Bacteria</taxon>
        <taxon>Bacillati</taxon>
        <taxon>Mycoplasmatota</taxon>
        <taxon>Mycoplasmoidales</taxon>
        <taxon>Metamycoplasmataceae</taxon>
        <taxon>Metamycoplasma</taxon>
    </lineage>
</organism>
<dbReference type="KEGG" id="mpho:DA803_02195"/>
<dbReference type="RefSeq" id="WP_114190994.1">
    <property type="nucleotide sequence ID" value="NZ_CP029295.1"/>
</dbReference>
<proteinExistence type="predicted"/>
<feature type="region of interest" description="Disordered" evidence="3">
    <location>
        <begin position="107"/>
        <end position="151"/>
    </location>
</feature>
<evidence type="ECO:0000313" key="5">
    <source>
        <dbReference type="Proteomes" id="UP000252477"/>
    </source>
</evidence>
<dbReference type="Pfam" id="PF00436">
    <property type="entry name" value="SSB"/>
    <property type="match status" value="1"/>
</dbReference>
<dbReference type="AlphaFoldDB" id="A0A2Z5IQN8"/>
<evidence type="ECO:0000256" key="2">
    <source>
        <dbReference type="PIRNR" id="PIRNR002070"/>
    </source>
</evidence>
<evidence type="ECO:0000256" key="3">
    <source>
        <dbReference type="SAM" id="MobiDB-lite"/>
    </source>
</evidence>
<dbReference type="Proteomes" id="UP000252477">
    <property type="component" value="Chromosome"/>
</dbReference>
<dbReference type="PROSITE" id="PS50935">
    <property type="entry name" value="SSB"/>
    <property type="match status" value="1"/>
</dbReference>
<dbReference type="InterPro" id="IPR000424">
    <property type="entry name" value="Primosome_PriB/ssb"/>
</dbReference>
<dbReference type="InterPro" id="IPR011344">
    <property type="entry name" value="ssDNA-bd"/>
</dbReference>
<dbReference type="EMBL" id="CP029295">
    <property type="protein sequence ID" value="AXE60892.1"/>
    <property type="molecule type" value="Genomic_DNA"/>
</dbReference>
<evidence type="ECO:0000313" key="4">
    <source>
        <dbReference type="EMBL" id="AXE60892.1"/>
    </source>
</evidence>
<dbReference type="CDD" id="cd04496">
    <property type="entry name" value="SSB_OBF"/>
    <property type="match status" value="1"/>
</dbReference>
<accession>A0A2Z5IQN8</accession>
<dbReference type="GO" id="GO:0006260">
    <property type="term" value="P:DNA replication"/>
    <property type="evidence" value="ECO:0007669"/>
    <property type="project" value="InterPro"/>
</dbReference>
<gene>
    <name evidence="4" type="ORF">DA803_02195</name>
</gene>
<reference evidence="4 5" key="1">
    <citation type="submission" date="2018-05" db="EMBL/GenBank/DDBJ databases">
        <title>Annotation of the Mycoplasma phocidae genome.</title>
        <authorList>
            <person name="Brown D.R."/>
            <person name="Kutish G.F."/>
            <person name="Frasca S.Jr."/>
        </authorList>
    </citation>
    <scope>NUCLEOTIDE SEQUENCE [LARGE SCALE GENOMIC DNA]</scope>
    <source>
        <strain evidence="4 5">105</strain>
    </source>
</reference>
<sequence length="151" mass="17217">MNKVILVGRLANSPYKGITASNVEYSRFTLVVKRPYITPNNEPILDFIPCLAWRTNAQFVNKYHDKGSLLLIEGSFQSSRITSPDGQISNSYVISVDRVESLESKEAAEARKKNSHTKEFTIPTETKFIKEENHSPTESQEDAFDQLDWDF</sequence>
<dbReference type="SUPFAM" id="SSF50249">
    <property type="entry name" value="Nucleic acid-binding proteins"/>
    <property type="match status" value="1"/>
</dbReference>
<dbReference type="OrthoDB" id="9809878at2"/>
<dbReference type="InterPro" id="IPR012340">
    <property type="entry name" value="NA-bd_OB-fold"/>
</dbReference>